<dbReference type="CDD" id="cd02947">
    <property type="entry name" value="TRX_family"/>
    <property type="match status" value="1"/>
</dbReference>
<dbReference type="PANTHER" id="PTHR13184">
    <property type="entry name" value="37S RIBOSOMAL PROTEIN S22"/>
    <property type="match status" value="1"/>
</dbReference>
<dbReference type="GeneID" id="87839077"/>
<evidence type="ECO:0000256" key="6">
    <source>
        <dbReference type="ARBA" id="ARBA00023128"/>
    </source>
</evidence>
<proteinExistence type="predicted"/>
<sequence length="1042" mass="114603">MLTNITSTAQWRQTLSSHTIVITDFYADWCGPCKMIAPTFETLATKFAKPNKIAFCKVDVDSQGEVAQLYGVRAMPTFVILRNGTAIDTIKGANPPALTAAVEKAVKLAGPGGGGGGGATFAGSGQRLGGSGVGRPSVGRPVQWDLKGFVEGLIAFFGLYFWSLISLDPYKAAENSPFNKKNIQARAQSAGTTAGAMISAGKMQNRCPGCRAQLLSFYDALLLPRTRPSTQPFLRKRLQPPSSMSTGAATRPWRTTTVRQFSTSTPVRQEPTKDATPTEPLSTTAPSTTEDIETIVRQARQTFGNTLPADYLSPEEYKVYERLYGPPLRETQPEDVGIPFPKVEEDAQHALLRETEQGTLEEVEYSLDRTTAIESEGMEEPDVPEGAEGAEEAPETVEALEPVADGPIDYLNVTANNRREYHALMKLQRDFEVASLQRAQEVREDEEINEEEEPREEEEIDEDEGEPDARFLEDYEPSARLHEFTTLGKFKTSPTTLQLPKVTFVEPISTLLDRTDTSHIKEAAERVLGGPGLPYGPATPKSKSNLPQKGIKMEAGHYRMSPIEADAYLATVLPGLYASATSVLVEVRKRLGDKWIEGLINRPGGTGPRVLDVGAGGAGLAAWQDVLRAEWDVLRESDKVHGDEPPGKKTVVVGSENLRQRVSRFLENTTFLPRLPDYVHSIEGGERKLDSGGGPAPRKVFDVIIASHMLMPIEKSYKRKEFLDNLWTMLSPEGGVLIVLEKGHPRGFEAVANVRDRILDEFITPPGRQPSSEEIQQDSERVREPGMIIAPCTNHTKCPMYHTPGLSHGRKDFCHFNQRFIRPPFLQKVLGASHRSHEDIKFSYVAVRRGIPPGASRSLFDVPQGKEVADKAFKGYGDAEGEAPDPLSLPRNILTPLKRRGHVTLDLCTPAGQIERWVVPKSFSKQAYHDARKAVWGDLWALGAKTRTVRQVRLGKGGVDSGDGGVRSRAAAGNPKKLKVVDVNVHPQFGIIGARERGRAAPERRTKGGKRVKLDDLMDKMGIDKVEDPDDKEDAEFMRGGR</sequence>
<dbReference type="GO" id="GO:0006412">
    <property type="term" value="P:translation"/>
    <property type="evidence" value="ECO:0007669"/>
    <property type="project" value="InterPro"/>
</dbReference>
<dbReference type="SUPFAM" id="SSF53335">
    <property type="entry name" value="S-adenosyl-L-methionine-dependent methyltransferases"/>
    <property type="match status" value="1"/>
</dbReference>
<feature type="domain" description="Thioredoxin" evidence="9">
    <location>
        <begin position="1"/>
        <end position="107"/>
    </location>
</feature>
<evidence type="ECO:0000256" key="1">
    <source>
        <dbReference type="ARBA" id="ARBA00004173"/>
    </source>
</evidence>
<dbReference type="PROSITE" id="PS51352">
    <property type="entry name" value="THIOREDOXIN_2"/>
    <property type="match status" value="1"/>
</dbReference>
<dbReference type="Gene3D" id="3.40.30.10">
    <property type="entry name" value="Glutaredoxin"/>
    <property type="match status" value="1"/>
</dbReference>
<evidence type="ECO:0000256" key="7">
    <source>
        <dbReference type="ARBA" id="ARBA00045681"/>
    </source>
</evidence>
<keyword evidence="6" id="KW-0496">Mitochondrion</keyword>
<dbReference type="Gene3D" id="3.40.50.150">
    <property type="entry name" value="Vaccinia Virus protein VP39"/>
    <property type="match status" value="1"/>
</dbReference>
<feature type="region of interest" description="Disordered" evidence="8">
    <location>
        <begin position="374"/>
        <end position="395"/>
    </location>
</feature>
<keyword evidence="2" id="KW-0479">Metal-binding</keyword>
<dbReference type="PRINTS" id="PR00421">
    <property type="entry name" value="THIOREDOXIN"/>
</dbReference>
<feature type="region of interest" description="Disordered" evidence="8">
    <location>
        <begin position="232"/>
        <end position="288"/>
    </location>
</feature>
<reference evidence="10" key="1">
    <citation type="journal article" date="2023" name="Mol. Phylogenet. Evol.">
        <title>Genome-scale phylogeny and comparative genomics of the fungal order Sordariales.</title>
        <authorList>
            <person name="Hensen N."/>
            <person name="Bonometti L."/>
            <person name="Westerberg I."/>
            <person name="Brannstrom I.O."/>
            <person name="Guillou S."/>
            <person name="Cros-Aarteil S."/>
            <person name="Calhoun S."/>
            <person name="Haridas S."/>
            <person name="Kuo A."/>
            <person name="Mondo S."/>
            <person name="Pangilinan J."/>
            <person name="Riley R."/>
            <person name="LaButti K."/>
            <person name="Andreopoulos B."/>
            <person name="Lipzen A."/>
            <person name="Chen C."/>
            <person name="Yan M."/>
            <person name="Daum C."/>
            <person name="Ng V."/>
            <person name="Clum A."/>
            <person name="Steindorff A."/>
            <person name="Ohm R.A."/>
            <person name="Martin F."/>
            <person name="Silar P."/>
            <person name="Natvig D.O."/>
            <person name="Lalanne C."/>
            <person name="Gautier V."/>
            <person name="Ament-Velasquez S.L."/>
            <person name="Kruys A."/>
            <person name="Hutchinson M.I."/>
            <person name="Powell A.J."/>
            <person name="Barry K."/>
            <person name="Miller A.N."/>
            <person name="Grigoriev I.V."/>
            <person name="Debuchy R."/>
            <person name="Gladieux P."/>
            <person name="Hiltunen Thoren M."/>
            <person name="Johannesson H."/>
        </authorList>
    </citation>
    <scope>NUCLEOTIDE SEQUENCE</scope>
    <source>
        <strain evidence="10">CBS 168.71</strain>
    </source>
</reference>
<dbReference type="EMBL" id="JAUEPN010000002">
    <property type="protein sequence ID" value="KAK3298633.1"/>
    <property type="molecule type" value="Genomic_DNA"/>
</dbReference>
<dbReference type="GO" id="GO:0046872">
    <property type="term" value="F:metal ion binding"/>
    <property type="evidence" value="ECO:0007669"/>
    <property type="project" value="UniProtKB-KW"/>
</dbReference>
<feature type="compositionally biased region" description="Acidic residues" evidence="8">
    <location>
        <begin position="376"/>
        <end position="395"/>
    </location>
</feature>
<organism evidence="10 11">
    <name type="scientific">Chaetomium fimeti</name>
    <dbReference type="NCBI Taxonomy" id="1854472"/>
    <lineage>
        <taxon>Eukaryota</taxon>
        <taxon>Fungi</taxon>
        <taxon>Dikarya</taxon>
        <taxon>Ascomycota</taxon>
        <taxon>Pezizomycotina</taxon>
        <taxon>Sordariomycetes</taxon>
        <taxon>Sordariomycetidae</taxon>
        <taxon>Sordariales</taxon>
        <taxon>Chaetomiaceae</taxon>
        <taxon>Chaetomium</taxon>
    </lineage>
</organism>
<feature type="region of interest" description="Disordered" evidence="8">
    <location>
        <begin position="439"/>
        <end position="468"/>
    </location>
</feature>
<name>A0AAE0HL94_9PEZI</name>
<dbReference type="InterPro" id="IPR013766">
    <property type="entry name" value="Thioredoxin_domain"/>
</dbReference>
<accession>A0AAE0HL94</accession>
<dbReference type="RefSeq" id="XP_062662147.1">
    <property type="nucleotide sequence ID" value="XM_062802129.1"/>
</dbReference>
<evidence type="ECO:0000256" key="5">
    <source>
        <dbReference type="ARBA" id="ARBA00023014"/>
    </source>
</evidence>
<evidence type="ECO:0000256" key="3">
    <source>
        <dbReference type="ARBA" id="ARBA00022946"/>
    </source>
</evidence>
<evidence type="ECO:0000313" key="11">
    <source>
        <dbReference type="Proteomes" id="UP001278766"/>
    </source>
</evidence>
<dbReference type="InterPro" id="IPR029063">
    <property type="entry name" value="SAM-dependent_MTases_sf"/>
</dbReference>
<protein>
    <recommendedName>
        <fullName evidence="9">Thioredoxin domain-containing protein</fullName>
    </recommendedName>
</protein>
<keyword evidence="5" id="KW-0411">Iron-sulfur</keyword>
<evidence type="ECO:0000259" key="9">
    <source>
        <dbReference type="PROSITE" id="PS51352"/>
    </source>
</evidence>
<keyword evidence="3" id="KW-0809">Transit peptide</keyword>
<comment type="function">
    <text evidence="7">Mitochondrial ribosome (mitoribosome) assembly factor. Binds at the interface of the head and body domains of the mitochondrial small ribosomal subunit (mt-SSU), occluding the mRNA channel and preventing compaction of the head domain towards the body. Probable inactive methyltransferase: retains the characteristic folding and ability to bind S-adenosyl-L-methionine, but it probably lost its methyltransferase activity.</text>
</comment>
<dbReference type="Proteomes" id="UP001278766">
    <property type="component" value="Unassembled WGS sequence"/>
</dbReference>
<dbReference type="InterPro" id="IPR052571">
    <property type="entry name" value="Mt_RNA_Methyltransferase"/>
</dbReference>
<comment type="caution">
    <text evidence="10">The sequence shown here is derived from an EMBL/GenBank/DDBJ whole genome shotgun (WGS) entry which is preliminary data.</text>
</comment>
<dbReference type="GO" id="GO:0005763">
    <property type="term" value="C:mitochondrial small ribosomal subunit"/>
    <property type="evidence" value="ECO:0007669"/>
    <property type="project" value="TreeGrafter"/>
</dbReference>
<dbReference type="GO" id="GO:0051536">
    <property type="term" value="F:iron-sulfur cluster binding"/>
    <property type="evidence" value="ECO:0007669"/>
    <property type="project" value="UniProtKB-KW"/>
</dbReference>
<evidence type="ECO:0000313" key="10">
    <source>
        <dbReference type="EMBL" id="KAK3298633.1"/>
    </source>
</evidence>
<dbReference type="Pfam" id="PF09243">
    <property type="entry name" value="Rsm22"/>
    <property type="match status" value="1"/>
</dbReference>
<evidence type="ECO:0000256" key="4">
    <source>
        <dbReference type="ARBA" id="ARBA00023004"/>
    </source>
</evidence>
<keyword evidence="4" id="KW-0408">Iron</keyword>
<dbReference type="AlphaFoldDB" id="A0AAE0HL94"/>
<dbReference type="InterPro" id="IPR036249">
    <property type="entry name" value="Thioredoxin-like_sf"/>
</dbReference>
<dbReference type="InterPro" id="IPR015324">
    <property type="entry name" value="Ribosomal_Rsm22-like"/>
</dbReference>
<dbReference type="InterPro" id="IPR017937">
    <property type="entry name" value="Thioredoxin_CS"/>
</dbReference>
<dbReference type="Pfam" id="PF00085">
    <property type="entry name" value="Thioredoxin"/>
    <property type="match status" value="1"/>
</dbReference>
<dbReference type="GO" id="GO:0003735">
    <property type="term" value="F:structural constituent of ribosome"/>
    <property type="evidence" value="ECO:0007669"/>
    <property type="project" value="TreeGrafter"/>
</dbReference>
<feature type="region of interest" description="Disordered" evidence="8">
    <location>
        <begin position="1023"/>
        <end position="1042"/>
    </location>
</feature>
<feature type="compositionally biased region" description="Polar residues" evidence="8">
    <location>
        <begin position="279"/>
        <end position="288"/>
    </location>
</feature>
<dbReference type="SUPFAM" id="SSF52833">
    <property type="entry name" value="Thioredoxin-like"/>
    <property type="match status" value="1"/>
</dbReference>
<reference evidence="10" key="2">
    <citation type="submission" date="2023-06" db="EMBL/GenBank/DDBJ databases">
        <authorList>
            <consortium name="Lawrence Berkeley National Laboratory"/>
            <person name="Haridas S."/>
            <person name="Hensen N."/>
            <person name="Bonometti L."/>
            <person name="Westerberg I."/>
            <person name="Brannstrom I.O."/>
            <person name="Guillou S."/>
            <person name="Cros-Aarteil S."/>
            <person name="Calhoun S."/>
            <person name="Kuo A."/>
            <person name="Mondo S."/>
            <person name="Pangilinan J."/>
            <person name="Riley R."/>
            <person name="Labutti K."/>
            <person name="Andreopoulos B."/>
            <person name="Lipzen A."/>
            <person name="Chen C."/>
            <person name="Yanf M."/>
            <person name="Daum C."/>
            <person name="Ng V."/>
            <person name="Clum A."/>
            <person name="Steindorff A."/>
            <person name="Ohm R."/>
            <person name="Martin F."/>
            <person name="Silar P."/>
            <person name="Natvig D."/>
            <person name="Lalanne C."/>
            <person name="Gautier V."/>
            <person name="Ament-Velasquez S.L."/>
            <person name="Kruys A."/>
            <person name="Hutchinson M.I."/>
            <person name="Powell A.J."/>
            <person name="Barry K."/>
            <person name="Miller A.N."/>
            <person name="Grigoriev I.V."/>
            <person name="Debuchy R."/>
            <person name="Gladieux P."/>
            <person name="Thoren M.H."/>
            <person name="Johannesson H."/>
        </authorList>
    </citation>
    <scope>NUCLEOTIDE SEQUENCE</scope>
    <source>
        <strain evidence="10">CBS 168.71</strain>
    </source>
</reference>
<keyword evidence="11" id="KW-1185">Reference proteome</keyword>
<evidence type="ECO:0000256" key="8">
    <source>
        <dbReference type="SAM" id="MobiDB-lite"/>
    </source>
</evidence>
<gene>
    <name evidence="10" type="ORF">B0H64DRAFT_371095</name>
</gene>
<dbReference type="PROSITE" id="PS00194">
    <property type="entry name" value="THIOREDOXIN_1"/>
    <property type="match status" value="1"/>
</dbReference>
<feature type="compositionally biased region" description="Acidic residues" evidence="8">
    <location>
        <begin position="443"/>
        <end position="466"/>
    </location>
</feature>
<dbReference type="GO" id="GO:0008168">
    <property type="term" value="F:methyltransferase activity"/>
    <property type="evidence" value="ECO:0007669"/>
    <property type="project" value="InterPro"/>
</dbReference>
<feature type="compositionally biased region" description="Polar residues" evidence="8">
    <location>
        <begin position="240"/>
        <end position="267"/>
    </location>
</feature>
<evidence type="ECO:0000256" key="2">
    <source>
        <dbReference type="ARBA" id="ARBA00022723"/>
    </source>
</evidence>
<comment type="subcellular location">
    <subcellularLocation>
        <location evidence="1">Mitochondrion</location>
    </subcellularLocation>
</comment>
<dbReference type="PANTHER" id="PTHR13184:SF5">
    <property type="entry name" value="METHYLTRANSFERASE-LIKE PROTEIN 17, MITOCHONDRIAL"/>
    <property type="match status" value="1"/>
</dbReference>